<comment type="catalytic activity">
    <reaction evidence="1 5">
        <text>[protein]-peptidylproline (omega=180) = [protein]-peptidylproline (omega=0)</text>
        <dbReference type="Rhea" id="RHEA:16237"/>
        <dbReference type="Rhea" id="RHEA-COMP:10747"/>
        <dbReference type="Rhea" id="RHEA-COMP:10748"/>
        <dbReference type="ChEBI" id="CHEBI:83833"/>
        <dbReference type="ChEBI" id="CHEBI:83834"/>
        <dbReference type="EC" id="5.2.1.8"/>
    </reaction>
</comment>
<evidence type="ECO:0000256" key="6">
    <source>
        <dbReference type="SAM" id="SignalP"/>
    </source>
</evidence>
<evidence type="ECO:0000313" key="8">
    <source>
        <dbReference type="EMBL" id="CAH0371452.1"/>
    </source>
</evidence>
<keyword evidence="3 5" id="KW-0697">Rotamase</keyword>
<keyword evidence="9" id="KW-1185">Reference proteome</keyword>
<dbReference type="InterPro" id="IPR001179">
    <property type="entry name" value="PPIase_FKBP_dom"/>
</dbReference>
<evidence type="ECO:0000256" key="2">
    <source>
        <dbReference type="ARBA" id="ARBA00013194"/>
    </source>
</evidence>
<feature type="signal peptide" evidence="6">
    <location>
        <begin position="1"/>
        <end position="21"/>
    </location>
</feature>
<keyword evidence="6" id="KW-0732">Signal</keyword>
<protein>
    <recommendedName>
        <fullName evidence="2 5">peptidylprolyl isomerase</fullName>
        <ecNumber evidence="2 5">5.2.1.8</ecNumber>
    </recommendedName>
</protein>
<proteinExistence type="predicted"/>
<dbReference type="Proteomes" id="UP000789595">
    <property type="component" value="Unassembled WGS sequence"/>
</dbReference>
<dbReference type="PROSITE" id="PS50059">
    <property type="entry name" value="FKBP_PPIASE"/>
    <property type="match status" value="1"/>
</dbReference>
<dbReference type="PANTHER" id="PTHR43811:SF19">
    <property type="entry name" value="39 KDA FK506-BINDING NUCLEAR PROTEIN"/>
    <property type="match status" value="1"/>
</dbReference>
<dbReference type="AlphaFoldDB" id="A0A8J2WWM9"/>
<dbReference type="PANTHER" id="PTHR43811">
    <property type="entry name" value="FKBP-TYPE PEPTIDYL-PROLYL CIS-TRANS ISOMERASE FKPA"/>
    <property type="match status" value="1"/>
</dbReference>
<dbReference type="InterPro" id="IPR046357">
    <property type="entry name" value="PPIase_dom_sf"/>
</dbReference>
<evidence type="ECO:0000256" key="3">
    <source>
        <dbReference type="ARBA" id="ARBA00023110"/>
    </source>
</evidence>
<dbReference type="Pfam" id="PF00254">
    <property type="entry name" value="FKBP_C"/>
    <property type="match status" value="1"/>
</dbReference>
<feature type="domain" description="PPIase FKBP-type" evidence="7">
    <location>
        <begin position="50"/>
        <end position="152"/>
    </location>
</feature>
<reference evidence="8" key="1">
    <citation type="submission" date="2021-11" db="EMBL/GenBank/DDBJ databases">
        <authorList>
            <consortium name="Genoscope - CEA"/>
            <person name="William W."/>
        </authorList>
    </citation>
    <scope>NUCLEOTIDE SEQUENCE</scope>
</reference>
<dbReference type="GO" id="GO:0003755">
    <property type="term" value="F:peptidyl-prolyl cis-trans isomerase activity"/>
    <property type="evidence" value="ECO:0007669"/>
    <property type="project" value="UniProtKB-KW"/>
</dbReference>
<dbReference type="SUPFAM" id="SSF54534">
    <property type="entry name" value="FKBP-like"/>
    <property type="match status" value="1"/>
</dbReference>
<name>A0A8J2WWM9_9STRA</name>
<accession>A0A8J2WWM9</accession>
<dbReference type="EC" id="5.2.1.8" evidence="2 5"/>
<evidence type="ECO:0000256" key="1">
    <source>
        <dbReference type="ARBA" id="ARBA00000971"/>
    </source>
</evidence>
<sequence>MRGLLCLALATTTAFVPPTTRQQLQLHATTPSGIVYEDIEVGEGKTANAGDYVSVIYETRLNGKVIDATGGGEAKVMSTGVQGAGDRPWAQFAVGKGKVIKGWDETVQTMRVGGKRKLTLPAELAYGDEGSPDGVIPPGASVDFTIELTSVDSDSGIIGAVGGTFALLAALIAANGVALQLTGHELREYLAGTV</sequence>
<evidence type="ECO:0000259" key="7">
    <source>
        <dbReference type="PROSITE" id="PS50059"/>
    </source>
</evidence>
<evidence type="ECO:0000256" key="5">
    <source>
        <dbReference type="PROSITE-ProRule" id="PRU00277"/>
    </source>
</evidence>
<evidence type="ECO:0000313" key="9">
    <source>
        <dbReference type="Proteomes" id="UP000789595"/>
    </source>
</evidence>
<feature type="chain" id="PRO_5035173904" description="peptidylprolyl isomerase" evidence="6">
    <location>
        <begin position="22"/>
        <end position="194"/>
    </location>
</feature>
<evidence type="ECO:0000256" key="4">
    <source>
        <dbReference type="ARBA" id="ARBA00023235"/>
    </source>
</evidence>
<dbReference type="OrthoDB" id="1902587at2759"/>
<dbReference type="EMBL" id="CAKKNE010000003">
    <property type="protein sequence ID" value="CAH0371452.1"/>
    <property type="molecule type" value="Genomic_DNA"/>
</dbReference>
<organism evidence="8 9">
    <name type="scientific">Pelagomonas calceolata</name>
    <dbReference type="NCBI Taxonomy" id="35677"/>
    <lineage>
        <taxon>Eukaryota</taxon>
        <taxon>Sar</taxon>
        <taxon>Stramenopiles</taxon>
        <taxon>Ochrophyta</taxon>
        <taxon>Pelagophyceae</taxon>
        <taxon>Pelagomonadales</taxon>
        <taxon>Pelagomonadaceae</taxon>
        <taxon>Pelagomonas</taxon>
    </lineage>
</organism>
<keyword evidence="4 5" id="KW-0413">Isomerase</keyword>
<dbReference type="Gene3D" id="3.10.50.40">
    <property type="match status" value="1"/>
</dbReference>
<gene>
    <name evidence="8" type="ORF">PECAL_3P13970</name>
</gene>
<comment type="caution">
    <text evidence="8">The sequence shown here is derived from an EMBL/GenBank/DDBJ whole genome shotgun (WGS) entry which is preliminary data.</text>
</comment>